<reference evidence="6 7" key="1">
    <citation type="journal article" date="2015" name="Genome Biol. Evol.">
        <title>Phylogenomic analyses indicate that early fungi evolved digesting cell walls of algal ancestors of land plants.</title>
        <authorList>
            <person name="Chang Y."/>
            <person name="Wang S."/>
            <person name="Sekimoto S."/>
            <person name="Aerts A.L."/>
            <person name="Choi C."/>
            <person name="Clum A."/>
            <person name="LaButti K.M."/>
            <person name="Lindquist E.A."/>
            <person name="Yee Ngan C."/>
            <person name="Ohm R.A."/>
            <person name="Salamov A.A."/>
            <person name="Grigoriev I.V."/>
            <person name="Spatafora J.W."/>
            <person name="Berbee M.L."/>
        </authorList>
    </citation>
    <scope>NUCLEOTIDE SEQUENCE [LARGE SCALE GENOMIC DNA]</scope>
    <source>
        <strain evidence="6 7">JEL478</strain>
    </source>
</reference>
<keyword evidence="5" id="KW-0472">Membrane</keyword>
<comment type="similarity">
    <text evidence="2">Belongs to the acetate uptake transporter (AceTr) (TC 2.A.96) family.</text>
</comment>
<keyword evidence="4" id="KW-1133">Transmembrane helix</keyword>
<dbReference type="Pfam" id="PF01184">
    <property type="entry name" value="Gpr1_Fun34_YaaH"/>
    <property type="match status" value="1"/>
</dbReference>
<name>A0A139AP13_GONPJ</name>
<dbReference type="InterPro" id="IPR000791">
    <property type="entry name" value="Gpr1/Fun34/SatP-like"/>
</dbReference>
<dbReference type="Proteomes" id="UP000070544">
    <property type="component" value="Unassembled WGS sequence"/>
</dbReference>
<dbReference type="PROSITE" id="PS01114">
    <property type="entry name" value="GPR1_FUN34_YAAH"/>
    <property type="match status" value="1"/>
</dbReference>
<dbReference type="AlphaFoldDB" id="A0A139AP13"/>
<evidence type="ECO:0000256" key="1">
    <source>
        <dbReference type="ARBA" id="ARBA00004141"/>
    </source>
</evidence>
<evidence type="ECO:0000313" key="6">
    <source>
        <dbReference type="EMBL" id="KXS18243.1"/>
    </source>
</evidence>
<keyword evidence="7" id="KW-1185">Reference proteome</keyword>
<organism evidence="6 7">
    <name type="scientific">Gonapodya prolifera (strain JEL478)</name>
    <name type="common">Monoblepharis prolifera</name>
    <dbReference type="NCBI Taxonomy" id="1344416"/>
    <lineage>
        <taxon>Eukaryota</taxon>
        <taxon>Fungi</taxon>
        <taxon>Fungi incertae sedis</taxon>
        <taxon>Chytridiomycota</taxon>
        <taxon>Chytridiomycota incertae sedis</taxon>
        <taxon>Monoblepharidomycetes</taxon>
        <taxon>Monoblepharidales</taxon>
        <taxon>Gonapodyaceae</taxon>
        <taxon>Gonapodya</taxon>
    </lineage>
</organism>
<evidence type="ECO:0000256" key="4">
    <source>
        <dbReference type="ARBA" id="ARBA00022989"/>
    </source>
</evidence>
<evidence type="ECO:0000313" key="7">
    <source>
        <dbReference type="Proteomes" id="UP000070544"/>
    </source>
</evidence>
<dbReference type="OrthoDB" id="3648309at2759"/>
<gene>
    <name evidence="6" type="ORF">M427DRAFT_29953</name>
</gene>
<sequence>MLPQELAKEEVARAREYALESQGRVLIDEAPYFAVPHAVQKDRKASAVRRRRGSSAYGAEQSAFTSSDQTTVVTPEGWINFGGSPSTVAGKATVWGPGKAIPDLERAVIFVPSPESVFKVDVSGTIANPAPLGLFAFALTTTFLSIVNGGVVEEEFTSVVWSYALVWGAGILEFFKVCPPRSAYRLLWAPT</sequence>
<evidence type="ECO:0000256" key="2">
    <source>
        <dbReference type="ARBA" id="ARBA00005587"/>
    </source>
</evidence>
<keyword evidence="3" id="KW-0812">Transmembrane</keyword>
<protein>
    <submittedName>
        <fullName evidence="6">Uncharacterized protein</fullName>
    </submittedName>
</protein>
<dbReference type="GO" id="GO:0016020">
    <property type="term" value="C:membrane"/>
    <property type="evidence" value="ECO:0007669"/>
    <property type="project" value="UniProtKB-SubCell"/>
</dbReference>
<evidence type="ECO:0000256" key="5">
    <source>
        <dbReference type="ARBA" id="ARBA00023136"/>
    </source>
</evidence>
<dbReference type="EMBL" id="KQ965743">
    <property type="protein sequence ID" value="KXS18243.1"/>
    <property type="molecule type" value="Genomic_DNA"/>
</dbReference>
<dbReference type="GO" id="GO:0022857">
    <property type="term" value="F:transmembrane transporter activity"/>
    <property type="evidence" value="ECO:0007669"/>
    <property type="project" value="UniProtKB-ARBA"/>
</dbReference>
<comment type="subcellular location">
    <subcellularLocation>
        <location evidence="1">Membrane</location>
        <topology evidence="1">Multi-pass membrane protein</topology>
    </subcellularLocation>
</comment>
<evidence type="ECO:0000256" key="3">
    <source>
        <dbReference type="ARBA" id="ARBA00022692"/>
    </source>
</evidence>
<proteinExistence type="inferred from homology"/>
<accession>A0A139AP13</accession>
<dbReference type="InterPro" id="IPR047622">
    <property type="entry name" value="GPR1_FUN34_YAAH"/>
</dbReference>